<accession>A0ABV3SWL2</accession>
<evidence type="ECO:0000256" key="1">
    <source>
        <dbReference type="SAM" id="Phobius"/>
    </source>
</evidence>
<name>A0ABV3SWL2_9ACTN</name>
<feature type="chain" id="PRO_5046122187" description="TPM domain-containing protein" evidence="2">
    <location>
        <begin position="38"/>
        <end position="388"/>
    </location>
</feature>
<evidence type="ECO:0000313" key="3">
    <source>
        <dbReference type="EMBL" id="MEX0426767.1"/>
    </source>
</evidence>
<evidence type="ECO:0008006" key="5">
    <source>
        <dbReference type="Google" id="ProtNLM"/>
    </source>
</evidence>
<gene>
    <name evidence="3" type="ORF">AB3X52_03970</name>
</gene>
<proteinExistence type="predicted"/>
<keyword evidence="4" id="KW-1185">Reference proteome</keyword>
<sequence length="388" mass="41004">MRRILAVPPSVPRLAFLTLLAPLALLLALGSATTSYAAPTDSSELDATVAAWQEGPVYLSPASGAVTPAQADALASRIEGWRDDVHVAVLPALALGAGHTPQQAMAFTDRLADAWHARTGGAGVFLVSFSGVGTYAGSYDPIRSGDEQVGAIMADEVGRHTLGQQYQILDAVLTRLGAPGSQQDAGGDGLPAWLVVLLVLVVVAALAAAAAWVVAFVRRRPRRRASGEVWAGPASYAPSYQTFRDETDTPQERTALAREDVTRLGEELDAADLPTSDPRVAEHVRAALDAYADAGRRVDALPEAAPEEELRRIDQVAEYARWQLATARATLAGDPPPSRRVPCFLDPAHGTSVADVSWAPPGGVVRAIPVCQSCYDRITGQPTREASR</sequence>
<comment type="caution">
    <text evidence="3">The sequence shown here is derived from an EMBL/GenBank/DDBJ whole genome shotgun (WGS) entry which is preliminary data.</text>
</comment>
<keyword evidence="2" id="KW-0732">Signal</keyword>
<feature type="signal peptide" evidence="2">
    <location>
        <begin position="1"/>
        <end position="37"/>
    </location>
</feature>
<protein>
    <recommendedName>
        <fullName evidence="5">TPM domain-containing protein</fullName>
    </recommendedName>
</protein>
<evidence type="ECO:0000256" key="2">
    <source>
        <dbReference type="SAM" id="SignalP"/>
    </source>
</evidence>
<keyword evidence="1" id="KW-1133">Transmembrane helix</keyword>
<reference evidence="3 4" key="1">
    <citation type="submission" date="2024-07" db="EMBL/GenBank/DDBJ databases">
        <authorList>
            <person name="Lee S."/>
            <person name="Kang M."/>
        </authorList>
    </citation>
    <scope>NUCLEOTIDE SEQUENCE [LARGE SCALE GENOMIC DNA]</scope>
    <source>
        <strain evidence="3 4">DS6</strain>
    </source>
</reference>
<keyword evidence="1" id="KW-0472">Membrane</keyword>
<dbReference type="EMBL" id="JBFPJR010000005">
    <property type="protein sequence ID" value="MEX0426767.1"/>
    <property type="molecule type" value="Genomic_DNA"/>
</dbReference>
<feature type="transmembrane region" description="Helical" evidence="1">
    <location>
        <begin position="192"/>
        <end position="217"/>
    </location>
</feature>
<organism evidence="3 4">
    <name type="scientific">Nocardioides eburneus</name>
    <dbReference type="NCBI Taxonomy" id="3231482"/>
    <lineage>
        <taxon>Bacteria</taxon>
        <taxon>Bacillati</taxon>
        <taxon>Actinomycetota</taxon>
        <taxon>Actinomycetes</taxon>
        <taxon>Propionibacteriales</taxon>
        <taxon>Nocardioidaceae</taxon>
        <taxon>Nocardioides</taxon>
    </lineage>
</organism>
<keyword evidence="1" id="KW-0812">Transmembrane</keyword>
<evidence type="ECO:0000313" key="4">
    <source>
        <dbReference type="Proteomes" id="UP001556631"/>
    </source>
</evidence>
<dbReference type="Proteomes" id="UP001556631">
    <property type="component" value="Unassembled WGS sequence"/>
</dbReference>
<dbReference type="RefSeq" id="WP_367991512.1">
    <property type="nucleotide sequence ID" value="NZ_JBFPJR010000005.1"/>
</dbReference>